<evidence type="ECO:0000256" key="1">
    <source>
        <dbReference type="ARBA" id="ARBA00000901"/>
    </source>
</evidence>
<evidence type="ECO:0000256" key="9">
    <source>
        <dbReference type="HAMAP-Rule" id="MF_01014"/>
    </source>
</evidence>
<protein>
    <recommendedName>
        <fullName evidence="9">1-(5-phosphoribosyl)-5-[(5-phosphoribosylamino)methylideneamino] imidazole-4-carboxamide isomerase</fullName>
        <ecNumber evidence="9">5.3.1.16</ecNumber>
    </recommendedName>
    <alternativeName>
        <fullName evidence="9">Phosphoribosylformimino-5-aminoimidazole carboxamide ribotide isomerase</fullName>
    </alternativeName>
</protein>
<evidence type="ECO:0000256" key="6">
    <source>
        <dbReference type="ARBA" id="ARBA00022605"/>
    </source>
</evidence>
<dbReference type="Pfam" id="PF00977">
    <property type="entry name" value="His_biosynth"/>
    <property type="match status" value="1"/>
</dbReference>
<organism evidence="11 12">
    <name type="scientific">Allosphingosinicella ginsenosidimutans</name>
    <dbReference type="NCBI Taxonomy" id="1176539"/>
    <lineage>
        <taxon>Bacteria</taxon>
        <taxon>Pseudomonadati</taxon>
        <taxon>Pseudomonadota</taxon>
        <taxon>Alphaproteobacteria</taxon>
        <taxon>Sphingomonadales</taxon>
        <taxon>Sphingomonadaceae</taxon>
        <taxon>Allosphingosinicella</taxon>
    </lineage>
</organism>
<dbReference type="EMBL" id="VOQQ01000001">
    <property type="protein sequence ID" value="TXC64139.1"/>
    <property type="molecule type" value="Genomic_DNA"/>
</dbReference>
<dbReference type="Proteomes" id="UP000321249">
    <property type="component" value="Unassembled WGS sequence"/>
</dbReference>
<gene>
    <name evidence="9" type="primary">hisA</name>
    <name evidence="11" type="ORF">FRZ32_11005</name>
</gene>
<dbReference type="InterPro" id="IPR023016">
    <property type="entry name" value="HisA/PriA"/>
</dbReference>
<sequence length="242" mass="24658">MIVYPAMDLMGGRCVRLAQGRFDEATVYAGDPAEALAGFAAAGAEWAHVVDLDGARAGRPVQHDLVASLAGRAPLKLQVAGGFRDAVSVAAALAAGASRVVIGSLAVRDPAAVRAILAANGADRIALALDVNVVDGAPLVATAGWTQSSDRTLYDVAADIPQARHMLVTDISRDGMMRGPNLSLMREIASRLPHVRLQASGGVAGIADLAALAGTGADGAIVGRALWEGRVDLAEALSLARA</sequence>
<comment type="caution">
    <text evidence="11">The sequence shown here is derived from an EMBL/GenBank/DDBJ whole genome shotgun (WGS) entry which is preliminary data.</text>
</comment>
<evidence type="ECO:0000313" key="11">
    <source>
        <dbReference type="EMBL" id="TXC64139.1"/>
    </source>
</evidence>
<dbReference type="PANTHER" id="PTHR43090:SF2">
    <property type="entry name" value="1-(5-PHOSPHORIBOSYL)-5-[(5-PHOSPHORIBOSYLAMINO)METHYLIDENEAMINO] IMIDAZOLE-4-CARBOXAMIDE ISOMERASE"/>
    <property type="match status" value="1"/>
</dbReference>
<dbReference type="EC" id="5.3.1.16" evidence="9"/>
<keyword evidence="7 9" id="KW-0368">Histidine biosynthesis</keyword>
<dbReference type="InterPro" id="IPR006062">
    <property type="entry name" value="His_biosynth"/>
</dbReference>
<evidence type="ECO:0000256" key="8">
    <source>
        <dbReference type="ARBA" id="ARBA00023235"/>
    </source>
</evidence>
<keyword evidence="5 9" id="KW-0963">Cytoplasm</keyword>
<dbReference type="GO" id="GO:0000105">
    <property type="term" value="P:L-histidine biosynthetic process"/>
    <property type="evidence" value="ECO:0007669"/>
    <property type="project" value="UniProtKB-UniRule"/>
</dbReference>
<dbReference type="RefSeq" id="WP_147043545.1">
    <property type="nucleotide sequence ID" value="NZ_BAABIR010000001.1"/>
</dbReference>
<comment type="similarity">
    <text evidence="4 9 10">Belongs to the HisA/HisF family.</text>
</comment>
<dbReference type="Gene3D" id="3.20.20.70">
    <property type="entry name" value="Aldolase class I"/>
    <property type="match status" value="1"/>
</dbReference>
<evidence type="ECO:0000256" key="3">
    <source>
        <dbReference type="ARBA" id="ARBA00005133"/>
    </source>
</evidence>
<dbReference type="FunFam" id="3.20.20.70:FF:000009">
    <property type="entry name" value="1-(5-phosphoribosyl)-5-[(5-phosphoribosylamino)methylideneamino] imidazole-4-carboxamide isomerase"/>
    <property type="match status" value="1"/>
</dbReference>
<proteinExistence type="inferred from homology"/>
<dbReference type="SUPFAM" id="SSF51366">
    <property type="entry name" value="Ribulose-phoshate binding barrel"/>
    <property type="match status" value="1"/>
</dbReference>
<accession>A0A5C6TV79</accession>
<evidence type="ECO:0000256" key="10">
    <source>
        <dbReference type="RuleBase" id="RU003657"/>
    </source>
</evidence>
<dbReference type="GO" id="GO:0005737">
    <property type="term" value="C:cytoplasm"/>
    <property type="evidence" value="ECO:0007669"/>
    <property type="project" value="UniProtKB-SubCell"/>
</dbReference>
<comment type="catalytic activity">
    <reaction evidence="1 9">
        <text>1-(5-phospho-beta-D-ribosyl)-5-[(5-phospho-beta-D-ribosylamino)methylideneamino]imidazole-4-carboxamide = 5-[(5-phospho-1-deoxy-D-ribulos-1-ylimino)methylamino]-1-(5-phospho-beta-D-ribosyl)imidazole-4-carboxamide</text>
        <dbReference type="Rhea" id="RHEA:15469"/>
        <dbReference type="ChEBI" id="CHEBI:58435"/>
        <dbReference type="ChEBI" id="CHEBI:58525"/>
        <dbReference type="EC" id="5.3.1.16"/>
    </reaction>
</comment>
<dbReference type="InterPro" id="IPR044524">
    <property type="entry name" value="Isoase_HisA-like"/>
</dbReference>
<dbReference type="PANTHER" id="PTHR43090">
    <property type="entry name" value="1-(5-PHOSPHORIBOSYL)-5-[(5-PHOSPHORIBOSYLAMINO)METHYLIDENEAMINO] IMIDAZOLE-4-CARBOXAMIDE ISOMERASE"/>
    <property type="match status" value="1"/>
</dbReference>
<dbReference type="GO" id="GO:0000162">
    <property type="term" value="P:L-tryptophan biosynthetic process"/>
    <property type="evidence" value="ECO:0007669"/>
    <property type="project" value="TreeGrafter"/>
</dbReference>
<feature type="active site" description="Proton donor" evidence="9">
    <location>
        <position position="130"/>
    </location>
</feature>
<reference evidence="11 12" key="1">
    <citation type="journal article" date="2015" name="J. Microbiol.">
        <title>Sphingosinicella ginsenosidimutans sp. nov., with ginsenoside converting activity.</title>
        <authorList>
            <person name="Kim J.K."/>
            <person name="Kang M.S."/>
            <person name="Park S.C."/>
            <person name="Kim K.M."/>
            <person name="Choi K."/>
            <person name="Yoon M.H."/>
            <person name="Im W.T."/>
        </authorList>
    </citation>
    <scope>NUCLEOTIDE SEQUENCE [LARGE SCALE GENOMIC DNA]</scope>
    <source>
        <strain evidence="11 12">BS-11</strain>
    </source>
</reference>
<feature type="active site" description="Proton acceptor" evidence="9">
    <location>
        <position position="8"/>
    </location>
</feature>
<evidence type="ECO:0000256" key="7">
    <source>
        <dbReference type="ARBA" id="ARBA00023102"/>
    </source>
</evidence>
<dbReference type="OrthoDB" id="9807749at2"/>
<name>A0A5C6TV79_9SPHN</name>
<dbReference type="HAMAP" id="MF_01014">
    <property type="entry name" value="HisA"/>
    <property type="match status" value="1"/>
</dbReference>
<dbReference type="InterPro" id="IPR013785">
    <property type="entry name" value="Aldolase_TIM"/>
</dbReference>
<keyword evidence="8 9" id="KW-0413">Isomerase</keyword>
<keyword evidence="6 9" id="KW-0028">Amino-acid biosynthesis</keyword>
<keyword evidence="12" id="KW-1185">Reference proteome</keyword>
<dbReference type="UniPathway" id="UPA00031">
    <property type="reaction ID" value="UER00009"/>
</dbReference>
<dbReference type="GO" id="GO:0003949">
    <property type="term" value="F:1-(5-phosphoribosyl)-5-[(5-phosphoribosylamino)methylideneamino]imidazole-4-carboxamide isomerase activity"/>
    <property type="evidence" value="ECO:0007669"/>
    <property type="project" value="UniProtKB-UniRule"/>
</dbReference>
<dbReference type="InterPro" id="IPR011060">
    <property type="entry name" value="RibuloseP-bd_barrel"/>
</dbReference>
<evidence type="ECO:0000256" key="4">
    <source>
        <dbReference type="ARBA" id="ARBA00009667"/>
    </source>
</evidence>
<comment type="pathway">
    <text evidence="3 9">Amino-acid biosynthesis; L-histidine biosynthesis; L-histidine from 5-phospho-alpha-D-ribose 1-diphosphate: step 4/9.</text>
</comment>
<evidence type="ECO:0000256" key="5">
    <source>
        <dbReference type="ARBA" id="ARBA00022490"/>
    </source>
</evidence>
<evidence type="ECO:0000256" key="2">
    <source>
        <dbReference type="ARBA" id="ARBA00004496"/>
    </source>
</evidence>
<dbReference type="CDD" id="cd04732">
    <property type="entry name" value="HisA"/>
    <property type="match status" value="1"/>
</dbReference>
<evidence type="ECO:0000313" key="12">
    <source>
        <dbReference type="Proteomes" id="UP000321249"/>
    </source>
</evidence>
<dbReference type="AlphaFoldDB" id="A0A5C6TV79"/>
<comment type="subcellular location">
    <subcellularLocation>
        <location evidence="2 9">Cytoplasm</location>
    </subcellularLocation>
</comment>